<keyword evidence="2" id="KW-1185">Reference proteome</keyword>
<reference evidence="1 2" key="1">
    <citation type="submission" date="2019-08" db="EMBL/GenBank/DDBJ databases">
        <title>Whole genome of Aphis craccivora.</title>
        <authorList>
            <person name="Voronova N.V."/>
            <person name="Shulinski R.S."/>
            <person name="Bandarenka Y.V."/>
            <person name="Zhorov D.G."/>
            <person name="Warner D."/>
        </authorList>
    </citation>
    <scope>NUCLEOTIDE SEQUENCE [LARGE SCALE GENOMIC DNA]</scope>
    <source>
        <strain evidence="1">180601</strain>
        <tissue evidence="1">Whole Body</tissue>
    </source>
</reference>
<sequence>MGKPQYLQTFRKEWLNKKEFKHWLLEVEGDSSKAKFRFCKLILNAKNFDFEQHMNSKKHKTAHSFFSSYRSLGTFLNPNCSLSTSSAEGNLSLFIVAHFSILSVDHLGELCKTHFKGSEAAVNLKLHRTKTTNIINNVLAPHFNDDPISSIGDSPYSVLIYESTDISVLKFLGISIICFNKSLGNIIPTYLALAELETCDAQSIVDVIKK</sequence>
<accession>A0A6G0YB34</accession>
<comment type="caution">
    <text evidence="1">The sequence shown here is derived from an EMBL/GenBank/DDBJ whole genome shotgun (WGS) entry which is preliminary data.</text>
</comment>
<dbReference type="EMBL" id="VUJU01005095">
    <property type="protein sequence ID" value="KAF0752310.1"/>
    <property type="molecule type" value="Genomic_DNA"/>
</dbReference>
<evidence type="ECO:0000313" key="2">
    <source>
        <dbReference type="Proteomes" id="UP000478052"/>
    </source>
</evidence>
<organism evidence="1 2">
    <name type="scientific">Aphis craccivora</name>
    <name type="common">Cowpea aphid</name>
    <dbReference type="NCBI Taxonomy" id="307492"/>
    <lineage>
        <taxon>Eukaryota</taxon>
        <taxon>Metazoa</taxon>
        <taxon>Ecdysozoa</taxon>
        <taxon>Arthropoda</taxon>
        <taxon>Hexapoda</taxon>
        <taxon>Insecta</taxon>
        <taxon>Pterygota</taxon>
        <taxon>Neoptera</taxon>
        <taxon>Paraneoptera</taxon>
        <taxon>Hemiptera</taxon>
        <taxon>Sternorrhyncha</taxon>
        <taxon>Aphidomorpha</taxon>
        <taxon>Aphidoidea</taxon>
        <taxon>Aphididae</taxon>
        <taxon>Aphidini</taxon>
        <taxon>Aphis</taxon>
        <taxon>Aphis</taxon>
    </lineage>
</organism>
<protein>
    <submittedName>
        <fullName evidence="1">DUF4371 domain-containing protein</fullName>
    </submittedName>
</protein>
<evidence type="ECO:0000313" key="1">
    <source>
        <dbReference type="EMBL" id="KAF0752310.1"/>
    </source>
</evidence>
<dbReference type="Proteomes" id="UP000478052">
    <property type="component" value="Unassembled WGS sequence"/>
</dbReference>
<dbReference type="OrthoDB" id="6621676at2759"/>
<name>A0A6G0YB34_APHCR</name>
<dbReference type="PANTHER" id="PTHR37162">
    <property type="entry name" value="HAT FAMILY DIMERISATION DOMAINCONTAINING PROTEIN-RELATED"/>
    <property type="match status" value="1"/>
</dbReference>
<proteinExistence type="predicted"/>
<dbReference type="AlphaFoldDB" id="A0A6G0YB34"/>
<dbReference type="PANTHER" id="PTHR37162:SF1">
    <property type="entry name" value="BED-TYPE DOMAIN-CONTAINING PROTEIN"/>
    <property type="match status" value="1"/>
</dbReference>
<gene>
    <name evidence="1" type="ORF">FWK35_00010194</name>
</gene>